<name>A0A1M6ETK2_9VIBR</name>
<evidence type="ECO:0000313" key="2">
    <source>
        <dbReference type="Proteomes" id="UP000184608"/>
    </source>
</evidence>
<dbReference type="Proteomes" id="UP000184608">
    <property type="component" value="Unassembled WGS sequence"/>
</dbReference>
<sequence>MAICRFDIDTFTYNIETYMDSMGVPTPKTVFGSVTTMSGALASIETSLMTKAADMPIATIAGRAAGTTVAGITAAGYAGVIIGSALMATTRATSCSRAEL</sequence>
<accession>A0A1M6ETK2</accession>
<dbReference type="EMBL" id="FQXZ01000052">
    <property type="protein sequence ID" value="SHI88821.1"/>
    <property type="molecule type" value="Genomic_DNA"/>
</dbReference>
<evidence type="ECO:0000313" key="1">
    <source>
        <dbReference type="EMBL" id="SHI88821.1"/>
    </source>
</evidence>
<proteinExistence type="predicted"/>
<reference evidence="1 2" key="1">
    <citation type="submission" date="2016-11" db="EMBL/GenBank/DDBJ databases">
        <authorList>
            <person name="Jaros S."/>
            <person name="Januszkiewicz K."/>
            <person name="Wedrychowicz H."/>
        </authorList>
    </citation>
    <scope>NUCLEOTIDE SEQUENCE [LARGE SCALE GENOMIC DNA]</scope>
    <source>
        <strain evidence="1 2">CECT 7868</strain>
    </source>
</reference>
<organism evidence="1 2">
    <name type="scientific">Vibrio aerogenes CECT 7868</name>
    <dbReference type="NCBI Taxonomy" id="1216006"/>
    <lineage>
        <taxon>Bacteria</taxon>
        <taxon>Pseudomonadati</taxon>
        <taxon>Pseudomonadota</taxon>
        <taxon>Gammaproteobacteria</taxon>
        <taxon>Vibrionales</taxon>
        <taxon>Vibrionaceae</taxon>
        <taxon>Vibrio</taxon>
    </lineage>
</organism>
<keyword evidence="2" id="KW-1185">Reference proteome</keyword>
<dbReference type="AlphaFoldDB" id="A0A1M6ETK2"/>
<protein>
    <submittedName>
        <fullName evidence="1">Uncharacterized protein</fullName>
    </submittedName>
</protein>
<gene>
    <name evidence="1" type="ORF">VA7868_04518</name>
</gene>